<accession>A0A3A8QEP7</accession>
<dbReference type="OrthoDB" id="327733at2"/>
<name>A0A3A8QEP7_9BACT</name>
<dbReference type="InterPro" id="IPR029052">
    <property type="entry name" value="Metallo-depent_PP-like"/>
</dbReference>
<dbReference type="EMBL" id="RAWM01000064">
    <property type="protein sequence ID" value="RKH66111.1"/>
    <property type="molecule type" value="Genomic_DNA"/>
</dbReference>
<feature type="domain" description="Phospholipase D N-terminal" evidence="3">
    <location>
        <begin position="71"/>
        <end position="165"/>
    </location>
</feature>
<comment type="caution">
    <text evidence="4">The sequence shown here is derived from an EMBL/GenBank/DDBJ whole genome shotgun (WGS) entry which is preliminary data.</text>
</comment>
<dbReference type="Pfam" id="PF16655">
    <property type="entry name" value="PhoD_N"/>
    <property type="match status" value="1"/>
</dbReference>
<dbReference type="Gene3D" id="2.60.40.380">
    <property type="entry name" value="Purple acid phosphatase-like, N-terminal"/>
    <property type="match status" value="1"/>
</dbReference>
<sequence>MFRAGRGAPLDFAAWEPLHPCSPLESNALFNPFKRRTFLQAVVAVAATTTFGCSDDDSTDASAGSPYFPQSLASGDPRPDSVVVWVRVEDKDRAGDDLPLRLEVSPTEDFKTLVLDKKDLTARAEHDHAVKVKVTGLSARTTYYYRFSYEKDGQKHTTRTARTRTAPASGDDVPVKFVFASCQDFIGRYYNAWQRLLQLDEDLDFVVFLGDYVYETTGDTSFQSGEGGRAVRFSEPEGALPQGTGMTAFLAANSLSNYRDLYKTVRTDKQLQAVHERYPFIIVWDDHEFSDDCWQDVATYEDGKKDETQRDRKLNAEQAFLEYIPLDTVQSPEGAIDVASEPRFPNSRIYRDFEYGKHLKLLVTDYRSYRPDHLIPEDAYPGGVVLDEMLLGAALQGQPDAVKQTFQADAFAYVDIDDPAYAAQKQVLQGVYLSQAKAAGLTDKDAAEKMAAWVKGPLALFYVNQVLAAVKRELVIAPAGKPRGLAYAHMGKAALFNIQGSRYVVVKDTFDLFAAVNFQLSKGKSEDVFGPEQEAWFQQTLATATNTWKMVVSSTSLSALIWDFRQQADITDPTLRQRFYFSVDQWDGFPTKKKVMLNALKKDVSNTVFISGDIHASFASVEEGVPTLTAPAITSGSIKSLASLALIGAGYATGAPVYQHAVTEMDQTLMKSNPGLRFADTDSHGFVVMEVKADETLATFHLIPAGEVAKDYSKRADGELEAKFTAKTFRVKNSDIQPA</sequence>
<dbReference type="RefSeq" id="WP_120549050.1">
    <property type="nucleotide sequence ID" value="NZ_RAWM01000064.1"/>
</dbReference>
<keyword evidence="5" id="KW-1185">Reference proteome</keyword>
<dbReference type="CDD" id="cd07389">
    <property type="entry name" value="MPP_PhoD"/>
    <property type="match status" value="1"/>
</dbReference>
<dbReference type="PANTHER" id="PTHR43606">
    <property type="entry name" value="PHOSPHATASE, PUTATIVE (AFU_ORTHOLOGUE AFUA_6G08710)-RELATED"/>
    <property type="match status" value="1"/>
</dbReference>
<dbReference type="InterPro" id="IPR032093">
    <property type="entry name" value="PhoD_N"/>
</dbReference>
<evidence type="ECO:0000259" key="2">
    <source>
        <dbReference type="Pfam" id="PF09423"/>
    </source>
</evidence>
<gene>
    <name evidence="4" type="ORF">D7X96_22420</name>
</gene>
<evidence type="ECO:0000313" key="5">
    <source>
        <dbReference type="Proteomes" id="UP000282656"/>
    </source>
</evidence>
<dbReference type="AlphaFoldDB" id="A0A3A8QEP7"/>
<feature type="region of interest" description="Disordered" evidence="1">
    <location>
        <begin position="55"/>
        <end position="76"/>
    </location>
</feature>
<reference evidence="5" key="1">
    <citation type="submission" date="2018-09" db="EMBL/GenBank/DDBJ databases">
        <authorList>
            <person name="Livingstone P.G."/>
            <person name="Whitworth D.E."/>
        </authorList>
    </citation>
    <scope>NUCLEOTIDE SEQUENCE [LARGE SCALE GENOMIC DNA]</scope>
    <source>
        <strain evidence="5">AB047A</strain>
    </source>
</reference>
<evidence type="ECO:0000259" key="3">
    <source>
        <dbReference type="Pfam" id="PF16655"/>
    </source>
</evidence>
<feature type="domain" description="PhoD-like phosphatase metallophosphatase" evidence="2">
    <location>
        <begin position="177"/>
        <end position="375"/>
    </location>
</feature>
<protein>
    <submittedName>
        <fullName evidence="4">Metallophosphatase</fullName>
    </submittedName>
</protein>
<dbReference type="Pfam" id="PF09423">
    <property type="entry name" value="PhoD"/>
    <property type="match status" value="2"/>
</dbReference>
<dbReference type="Gene3D" id="3.60.21.70">
    <property type="entry name" value="PhoD-like phosphatase"/>
    <property type="match status" value="1"/>
</dbReference>
<dbReference type="InterPro" id="IPR038607">
    <property type="entry name" value="PhoD-like_sf"/>
</dbReference>
<dbReference type="InterPro" id="IPR018946">
    <property type="entry name" value="PhoD-like_MPP"/>
</dbReference>
<organism evidence="4 5">
    <name type="scientific">Corallococcus interemptor</name>
    <dbReference type="NCBI Taxonomy" id="2316720"/>
    <lineage>
        <taxon>Bacteria</taxon>
        <taxon>Pseudomonadati</taxon>
        <taxon>Myxococcota</taxon>
        <taxon>Myxococcia</taxon>
        <taxon>Myxococcales</taxon>
        <taxon>Cystobacterineae</taxon>
        <taxon>Myxococcaceae</taxon>
        <taxon>Corallococcus</taxon>
    </lineage>
</organism>
<dbReference type="SUPFAM" id="SSF56300">
    <property type="entry name" value="Metallo-dependent phosphatases"/>
    <property type="match status" value="1"/>
</dbReference>
<feature type="domain" description="PhoD-like phosphatase metallophosphatase" evidence="2">
    <location>
        <begin position="521"/>
        <end position="698"/>
    </location>
</feature>
<proteinExistence type="predicted"/>
<dbReference type="InterPro" id="IPR052900">
    <property type="entry name" value="Phospholipid_Metab_Enz"/>
</dbReference>
<evidence type="ECO:0000313" key="4">
    <source>
        <dbReference type="EMBL" id="RKH66111.1"/>
    </source>
</evidence>
<dbReference type="PANTHER" id="PTHR43606:SF2">
    <property type="entry name" value="ALKALINE PHOSPHATASE FAMILY PROTEIN (AFU_ORTHOLOGUE AFUA_5G03860)"/>
    <property type="match status" value="1"/>
</dbReference>
<dbReference type="PROSITE" id="PS50890">
    <property type="entry name" value="PUA"/>
    <property type="match status" value="1"/>
</dbReference>
<evidence type="ECO:0000256" key="1">
    <source>
        <dbReference type="SAM" id="MobiDB-lite"/>
    </source>
</evidence>
<dbReference type="Proteomes" id="UP000282656">
    <property type="component" value="Unassembled WGS sequence"/>
</dbReference>